<keyword evidence="6" id="KW-0677">Repeat</keyword>
<proteinExistence type="inferred from homology"/>
<keyword evidence="10 14" id="KW-1133">Transmembrane helix</keyword>
<evidence type="ECO:0000256" key="8">
    <source>
        <dbReference type="ARBA" id="ARBA00022777"/>
    </source>
</evidence>
<comment type="similarity">
    <text evidence="13">Belongs to the protein kinase superfamily.</text>
</comment>
<evidence type="ECO:0000256" key="7">
    <source>
        <dbReference type="ARBA" id="ARBA00022741"/>
    </source>
</evidence>
<feature type="binding site" evidence="12">
    <location>
        <position position="195"/>
    </location>
    <ligand>
        <name>ATP</name>
        <dbReference type="ChEBI" id="CHEBI:30616"/>
    </ligand>
</feature>
<dbReference type="InterPro" id="IPR011009">
    <property type="entry name" value="Kinase-like_dom_sf"/>
</dbReference>
<dbReference type="InterPro" id="IPR017441">
    <property type="entry name" value="Protein_kinase_ATP_BS"/>
</dbReference>
<comment type="subcellular location">
    <subcellularLocation>
        <location evidence="1">Membrane</location>
    </subcellularLocation>
</comment>
<dbReference type="PANTHER" id="PTHR45631">
    <property type="entry name" value="OS07G0107800 PROTEIN-RELATED"/>
    <property type="match status" value="1"/>
</dbReference>
<evidence type="ECO:0000259" key="15">
    <source>
        <dbReference type="PROSITE" id="PS50011"/>
    </source>
</evidence>
<keyword evidence="5 14" id="KW-0812">Transmembrane</keyword>
<evidence type="ECO:0000256" key="3">
    <source>
        <dbReference type="ARBA" id="ARBA00022614"/>
    </source>
</evidence>
<dbReference type="EMBL" id="JASCZI010273979">
    <property type="protein sequence ID" value="MED6225558.1"/>
    <property type="molecule type" value="Genomic_DNA"/>
</dbReference>
<dbReference type="InterPro" id="IPR001611">
    <property type="entry name" value="Leu-rich_rpt"/>
</dbReference>
<name>A0ABU6ZU63_9FABA</name>
<accession>A0ABU6ZU63</accession>
<evidence type="ECO:0000256" key="14">
    <source>
        <dbReference type="SAM" id="Phobius"/>
    </source>
</evidence>
<dbReference type="SUPFAM" id="SSF52058">
    <property type="entry name" value="L domain-like"/>
    <property type="match status" value="1"/>
</dbReference>
<evidence type="ECO:0000256" key="6">
    <source>
        <dbReference type="ARBA" id="ARBA00022737"/>
    </source>
</evidence>
<dbReference type="Gene3D" id="1.10.510.10">
    <property type="entry name" value="Transferase(Phosphotransferase) domain 1"/>
    <property type="match status" value="1"/>
</dbReference>
<evidence type="ECO:0000256" key="9">
    <source>
        <dbReference type="ARBA" id="ARBA00022840"/>
    </source>
</evidence>
<dbReference type="Gene3D" id="3.30.200.20">
    <property type="entry name" value="Phosphorylase Kinase, domain 1"/>
    <property type="match status" value="1"/>
</dbReference>
<evidence type="ECO:0000256" key="5">
    <source>
        <dbReference type="ARBA" id="ARBA00022692"/>
    </source>
</evidence>
<keyword evidence="11 14" id="KW-0472">Membrane</keyword>
<dbReference type="PROSITE" id="PS51450">
    <property type="entry name" value="LRR"/>
    <property type="match status" value="1"/>
</dbReference>
<evidence type="ECO:0000256" key="11">
    <source>
        <dbReference type="ARBA" id="ARBA00023136"/>
    </source>
</evidence>
<keyword evidence="4" id="KW-0808">Transferase</keyword>
<dbReference type="PROSITE" id="PS00108">
    <property type="entry name" value="PROTEIN_KINASE_ST"/>
    <property type="match status" value="1"/>
</dbReference>
<dbReference type="SMART" id="SM00220">
    <property type="entry name" value="S_TKc"/>
    <property type="match status" value="1"/>
</dbReference>
<keyword evidence="3" id="KW-0433">Leucine-rich repeat</keyword>
<dbReference type="PRINTS" id="PR00019">
    <property type="entry name" value="LEURICHRPT"/>
</dbReference>
<feature type="domain" description="Protein kinase" evidence="15">
    <location>
        <begin position="168"/>
        <end position="439"/>
    </location>
</feature>
<evidence type="ECO:0000256" key="12">
    <source>
        <dbReference type="PROSITE-ProRule" id="PRU10141"/>
    </source>
</evidence>
<feature type="transmembrane region" description="Helical" evidence="14">
    <location>
        <begin position="102"/>
        <end position="128"/>
    </location>
</feature>
<feature type="non-terminal residue" evidence="16">
    <location>
        <position position="1"/>
    </location>
</feature>
<comment type="caution">
    <text evidence="16">The sequence shown here is derived from an EMBL/GenBank/DDBJ whole genome shotgun (WGS) entry which is preliminary data.</text>
</comment>
<dbReference type="InterPro" id="IPR032675">
    <property type="entry name" value="LRR_dom_sf"/>
</dbReference>
<organism evidence="16 17">
    <name type="scientific">Stylosanthes scabra</name>
    <dbReference type="NCBI Taxonomy" id="79078"/>
    <lineage>
        <taxon>Eukaryota</taxon>
        <taxon>Viridiplantae</taxon>
        <taxon>Streptophyta</taxon>
        <taxon>Embryophyta</taxon>
        <taxon>Tracheophyta</taxon>
        <taxon>Spermatophyta</taxon>
        <taxon>Magnoliopsida</taxon>
        <taxon>eudicotyledons</taxon>
        <taxon>Gunneridae</taxon>
        <taxon>Pentapetalae</taxon>
        <taxon>rosids</taxon>
        <taxon>fabids</taxon>
        <taxon>Fabales</taxon>
        <taxon>Fabaceae</taxon>
        <taxon>Papilionoideae</taxon>
        <taxon>50 kb inversion clade</taxon>
        <taxon>dalbergioids sensu lato</taxon>
        <taxon>Dalbergieae</taxon>
        <taxon>Pterocarpus clade</taxon>
        <taxon>Stylosanthes</taxon>
    </lineage>
</organism>
<dbReference type="CDD" id="cd14066">
    <property type="entry name" value="STKc_IRAK"/>
    <property type="match status" value="1"/>
</dbReference>
<evidence type="ECO:0000256" key="13">
    <source>
        <dbReference type="RuleBase" id="RU000304"/>
    </source>
</evidence>
<evidence type="ECO:0000256" key="2">
    <source>
        <dbReference type="ARBA" id="ARBA00022527"/>
    </source>
</evidence>
<dbReference type="Pfam" id="PF07714">
    <property type="entry name" value="PK_Tyr_Ser-Thr"/>
    <property type="match status" value="1"/>
</dbReference>
<dbReference type="PROSITE" id="PS50011">
    <property type="entry name" value="PROTEIN_KINASE_DOM"/>
    <property type="match status" value="1"/>
</dbReference>
<dbReference type="InterPro" id="IPR001245">
    <property type="entry name" value="Ser-Thr/Tyr_kinase_cat_dom"/>
</dbReference>
<evidence type="ECO:0000256" key="10">
    <source>
        <dbReference type="ARBA" id="ARBA00022989"/>
    </source>
</evidence>
<dbReference type="Proteomes" id="UP001341840">
    <property type="component" value="Unassembled WGS sequence"/>
</dbReference>
<dbReference type="Pfam" id="PF13855">
    <property type="entry name" value="LRR_8"/>
    <property type="match status" value="1"/>
</dbReference>
<keyword evidence="17" id="KW-1185">Reference proteome</keyword>
<dbReference type="InterPro" id="IPR008271">
    <property type="entry name" value="Ser/Thr_kinase_AS"/>
</dbReference>
<dbReference type="PROSITE" id="PS00107">
    <property type="entry name" value="PROTEIN_KINASE_ATP"/>
    <property type="match status" value="1"/>
</dbReference>
<dbReference type="SUPFAM" id="SSF56112">
    <property type="entry name" value="Protein kinase-like (PK-like)"/>
    <property type="match status" value="1"/>
</dbReference>
<keyword evidence="9 12" id="KW-0067">ATP-binding</keyword>
<gene>
    <name evidence="16" type="ORF">PIB30_094773</name>
</gene>
<protein>
    <recommendedName>
        <fullName evidence="15">Protein kinase domain-containing protein</fullName>
    </recommendedName>
</protein>
<keyword evidence="2 13" id="KW-0723">Serine/threonine-protein kinase</keyword>
<dbReference type="Gene3D" id="3.80.10.10">
    <property type="entry name" value="Ribonuclease Inhibitor"/>
    <property type="match status" value="1"/>
</dbReference>
<dbReference type="PANTHER" id="PTHR45631:SF202">
    <property type="entry name" value="SENESCENCE-INDUCED RECEPTOR-LIKE SERINE_THREONINE-PROTEIN KINASE"/>
    <property type="match status" value="1"/>
</dbReference>
<evidence type="ECO:0000256" key="4">
    <source>
        <dbReference type="ARBA" id="ARBA00022679"/>
    </source>
</evidence>
<reference evidence="16 17" key="1">
    <citation type="journal article" date="2023" name="Plants (Basel)">
        <title>Bridging the Gap: Combining Genomics and Transcriptomics Approaches to Understand Stylosanthes scabra, an Orphan Legume from the Brazilian Caatinga.</title>
        <authorList>
            <person name="Ferreira-Neto J.R.C."/>
            <person name="da Silva M.D."/>
            <person name="Binneck E."/>
            <person name="de Melo N.F."/>
            <person name="da Silva R.H."/>
            <person name="de Melo A.L.T.M."/>
            <person name="Pandolfi V."/>
            <person name="Bustamante F.O."/>
            <person name="Brasileiro-Vidal A.C."/>
            <person name="Benko-Iseppon A.M."/>
        </authorList>
    </citation>
    <scope>NUCLEOTIDE SEQUENCE [LARGE SCALE GENOMIC DNA]</scope>
    <source>
        <tissue evidence="16">Leaves</tissue>
    </source>
</reference>
<keyword evidence="8" id="KW-0418">Kinase</keyword>
<evidence type="ECO:0000256" key="1">
    <source>
        <dbReference type="ARBA" id="ARBA00004370"/>
    </source>
</evidence>
<keyword evidence="7 12" id="KW-0547">Nucleotide-binding</keyword>
<dbReference type="InterPro" id="IPR000719">
    <property type="entry name" value="Prot_kinase_dom"/>
</dbReference>
<evidence type="ECO:0000313" key="17">
    <source>
        <dbReference type="Proteomes" id="UP001341840"/>
    </source>
</evidence>
<evidence type="ECO:0000313" key="16">
    <source>
        <dbReference type="EMBL" id="MED6225558.1"/>
    </source>
</evidence>
<sequence>NLSGSGLTGTIDVSFSNLTMLEKLDLSNNKLNGRIPDFLSQLPKLQILNLAGNNLSGSLPSILVQKSNKGFLLLNVDQNPYICESGGECKVEKKKKKKTKPFLVAAAIGISAVAVLAAVAAAALVWTLKRRKSKGDKKTPREIKQDDDVSLKFKNKVYSYSDILKFTNNLGKILGKGGFGTVFMGYIHDTPVAVKMLSPSVQGYQQFQAEVKLLMRVHHRNLTSLVGYCNEGTNKALIYEYMANGNLHQHLSAQTKVLSWKDRLCIAVDAAQGLEYLHNGCKPPIIHRDVKPSNILLTENLHAKLSDFGLSKIIPTDGGSHVSTVVAGTAGYLDPNYYQTSRLTEKSDVYSFGVVLLELITSQAPIIMSEDDEKAHLSHWVDSMVGRGDIHGIVDSRLGGDFDCSSAWKVVETAMACVSQSSNERPIMSEVLIELKNALAMELSRKTYGGGIGVNKNNGDSSLELVSVKVENESIPQAR</sequence>